<dbReference type="PANTHER" id="PTHR33824">
    <property type="entry name" value="POLYKETIDE CYCLASE/DEHYDRASE AND LIPID TRANSPORT SUPERFAMILY PROTEIN"/>
    <property type="match status" value="1"/>
</dbReference>
<dbReference type="EMBL" id="BJHW01000001">
    <property type="protein sequence ID" value="GDY54865.1"/>
    <property type="molecule type" value="Genomic_DNA"/>
</dbReference>
<gene>
    <name evidence="3" type="ORF">SVIO_054880</name>
</gene>
<evidence type="ECO:0000313" key="3">
    <source>
        <dbReference type="EMBL" id="GDY54865.1"/>
    </source>
</evidence>
<name>A0A4D4L122_STRVO</name>
<comment type="caution">
    <text evidence="3">The sequence shown here is derived from an EMBL/GenBank/DDBJ whole genome shotgun (WGS) entry which is preliminary data.</text>
</comment>
<dbReference type="InterPro" id="IPR023393">
    <property type="entry name" value="START-like_dom_sf"/>
</dbReference>
<feature type="domain" description="Coenzyme Q-binding protein COQ10 START" evidence="2">
    <location>
        <begin position="10"/>
        <end position="130"/>
    </location>
</feature>
<dbReference type="CDD" id="cd07817">
    <property type="entry name" value="SRPBCC_8"/>
    <property type="match status" value="1"/>
</dbReference>
<dbReference type="Gene3D" id="3.30.530.20">
    <property type="match status" value="1"/>
</dbReference>
<dbReference type="Proteomes" id="UP000301309">
    <property type="component" value="Unassembled WGS sequence"/>
</dbReference>
<proteinExistence type="predicted"/>
<dbReference type="Pfam" id="PF03364">
    <property type="entry name" value="Polyketide_cyc"/>
    <property type="match status" value="1"/>
</dbReference>
<organism evidence="3 4">
    <name type="scientific">Streptomyces violaceusniger</name>
    <dbReference type="NCBI Taxonomy" id="68280"/>
    <lineage>
        <taxon>Bacteria</taxon>
        <taxon>Bacillati</taxon>
        <taxon>Actinomycetota</taxon>
        <taxon>Actinomycetes</taxon>
        <taxon>Kitasatosporales</taxon>
        <taxon>Streptomycetaceae</taxon>
        <taxon>Streptomyces</taxon>
        <taxon>Streptomyces violaceusniger group</taxon>
    </lineage>
</organism>
<sequence length="233" mass="26847">MSTVRESVEVGVPLHTAYNQWTQFTEFPRFMEGVDQVTQVDDRHNHWATSIAGVHREFDTEIVDQLPDERIAWRTTSGDVQQQGLVTFEPVDERHTRVNLAMVFEPSGMAEKAADMTGTLDRRVKGDLRRFKDFIEQRGEAEGAWRGRISPADRGAPNRSDPIRTEPIRSQPIHKPRRHVREDESASPRGRRPHRSAPSRASPWDRIAREIRSCSSGHTRSKLGIWVLKRRLR</sequence>
<keyword evidence="4" id="KW-1185">Reference proteome</keyword>
<dbReference type="InterPro" id="IPR047137">
    <property type="entry name" value="ORF3"/>
</dbReference>
<dbReference type="InterPro" id="IPR005031">
    <property type="entry name" value="COQ10_START"/>
</dbReference>
<accession>A0A4D4L122</accession>
<dbReference type="AlphaFoldDB" id="A0A4D4L122"/>
<reference evidence="3 4" key="1">
    <citation type="journal article" date="2020" name="Int. J. Syst. Evol. Microbiol.">
        <title>Reclassification of Streptomyces castelarensis and Streptomyces sporoclivatus as later heterotypic synonyms of Streptomyces antimycoticus.</title>
        <authorList>
            <person name="Komaki H."/>
            <person name="Tamura T."/>
        </authorList>
    </citation>
    <scope>NUCLEOTIDE SEQUENCE [LARGE SCALE GENOMIC DNA]</scope>
    <source>
        <strain evidence="3 4">NBRC 13459</strain>
    </source>
</reference>
<evidence type="ECO:0000256" key="1">
    <source>
        <dbReference type="SAM" id="MobiDB-lite"/>
    </source>
</evidence>
<feature type="region of interest" description="Disordered" evidence="1">
    <location>
        <begin position="142"/>
        <end position="206"/>
    </location>
</feature>
<dbReference type="SUPFAM" id="SSF55961">
    <property type="entry name" value="Bet v1-like"/>
    <property type="match status" value="1"/>
</dbReference>
<dbReference type="PANTHER" id="PTHR33824:SF7">
    <property type="entry name" value="POLYKETIDE CYCLASE_DEHYDRASE AND LIPID TRANSPORT SUPERFAMILY PROTEIN"/>
    <property type="match status" value="1"/>
</dbReference>
<protein>
    <recommendedName>
        <fullName evidence="2">Coenzyme Q-binding protein COQ10 START domain-containing protein</fullName>
    </recommendedName>
</protein>
<evidence type="ECO:0000313" key="4">
    <source>
        <dbReference type="Proteomes" id="UP000301309"/>
    </source>
</evidence>
<evidence type="ECO:0000259" key="2">
    <source>
        <dbReference type="Pfam" id="PF03364"/>
    </source>
</evidence>